<evidence type="ECO:0000313" key="2">
    <source>
        <dbReference type="EMBL" id="KDN66130.1"/>
    </source>
</evidence>
<keyword evidence="1" id="KW-1133">Transmembrane helix</keyword>
<accession>A0A066XJE3</accession>
<dbReference type="EMBL" id="JMSE01000967">
    <property type="protein sequence ID" value="KDN66130.1"/>
    <property type="molecule type" value="Genomic_DNA"/>
</dbReference>
<comment type="caution">
    <text evidence="2">The sequence shown here is derived from an EMBL/GenBank/DDBJ whole genome shotgun (WGS) entry which is preliminary data.</text>
</comment>
<keyword evidence="1" id="KW-0472">Membrane</keyword>
<reference evidence="3" key="1">
    <citation type="journal article" date="2014" name="Genome Announc.">
        <title>Draft genome sequence of Colletotrichum sublineola, a destructive pathogen of cultivated sorghum.</title>
        <authorList>
            <person name="Baroncelli R."/>
            <person name="Sanz-Martin J.M."/>
            <person name="Rech G.E."/>
            <person name="Sukno S.A."/>
            <person name="Thon M.R."/>
        </authorList>
    </citation>
    <scope>NUCLEOTIDE SEQUENCE [LARGE SCALE GENOMIC DNA]</scope>
    <source>
        <strain evidence="3">TX430BB</strain>
    </source>
</reference>
<evidence type="ECO:0000256" key="1">
    <source>
        <dbReference type="SAM" id="Phobius"/>
    </source>
</evidence>
<proteinExistence type="predicted"/>
<organism evidence="2 3">
    <name type="scientific">Colletotrichum sublineola</name>
    <name type="common">Sorghum anthracnose fungus</name>
    <dbReference type="NCBI Taxonomy" id="1173701"/>
    <lineage>
        <taxon>Eukaryota</taxon>
        <taxon>Fungi</taxon>
        <taxon>Dikarya</taxon>
        <taxon>Ascomycota</taxon>
        <taxon>Pezizomycotina</taxon>
        <taxon>Sordariomycetes</taxon>
        <taxon>Hypocreomycetidae</taxon>
        <taxon>Glomerellales</taxon>
        <taxon>Glomerellaceae</taxon>
        <taxon>Colletotrichum</taxon>
        <taxon>Colletotrichum graminicola species complex</taxon>
    </lineage>
</organism>
<dbReference type="AlphaFoldDB" id="A0A066XJE3"/>
<protein>
    <submittedName>
        <fullName evidence="2">Uncharacterized protein</fullName>
    </submittedName>
</protein>
<sequence>MQPRGDFLGGHVELMGNLIALVIFAFWVSKMCQWVKSQNVLPPPPTSNVREEKRTKGLCFCNPGFIYYAMLLSRVQADLFVSPDRPSRAGCTCKTPEIGLAQRRAEAR</sequence>
<dbReference type="Proteomes" id="UP000027238">
    <property type="component" value="Unassembled WGS sequence"/>
</dbReference>
<evidence type="ECO:0000313" key="3">
    <source>
        <dbReference type="Proteomes" id="UP000027238"/>
    </source>
</evidence>
<dbReference type="HOGENOM" id="CLU_2196804_0_0_1"/>
<keyword evidence="3" id="KW-1185">Reference proteome</keyword>
<keyword evidence="1" id="KW-0812">Transmembrane</keyword>
<name>A0A066XJE3_COLSU</name>
<feature type="transmembrane region" description="Helical" evidence="1">
    <location>
        <begin position="12"/>
        <end position="29"/>
    </location>
</feature>
<gene>
    <name evidence="2" type="ORF">CSUB01_08982</name>
</gene>